<evidence type="ECO:0000256" key="3">
    <source>
        <dbReference type="ARBA" id="ARBA00023237"/>
    </source>
</evidence>
<evidence type="ECO:0000256" key="5">
    <source>
        <dbReference type="SAM" id="SignalP"/>
    </source>
</evidence>
<dbReference type="SUPFAM" id="SSF103088">
    <property type="entry name" value="OmpA-like"/>
    <property type="match status" value="1"/>
</dbReference>
<comment type="subcellular location">
    <subcellularLocation>
        <location evidence="1">Cell outer membrane</location>
    </subcellularLocation>
</comment>
<dbReference type="PANTHER" id="PTHR30329">
    <property type="entry name" value="STATOR ELEMENT OF FLAGELLAR MOTOR COMPLEX"/>
    <property type="match status" value="1"/>
</dbReference>
<reference evidence="7 8" key="1">
    <citation type="submission" date="2014-02" db="EMBL/GenBank/DDBJ databases">
        <title>The small core and large imbalanced accessory genome model reveals a collaborative survival strategy of Sorangium cellulosum strains in nature.</title>
        <authorList>
            <person name="Han K."/>
            <person name="Peng R."/>
            <person name="Blom J."/>
            <person name="Li Y.-Z."/>
        </authorList>
    </citation>
    <scope>NUCLEOTIDE SEQUENCE [LARGE SCALE GENOMIC DNA]</scope>
    <source>
        <strain evidence="7 8">So0008-312</strain>
    </source>
</reference>
<dbReference type="InterPro" id="IPR036737">
    <property type="entry name" value="OmpA-like_sf"/>
</dbReference>
<dbReference type="PANTHER" id="PTHR30329:SF21">
    <property type="entry name" value="LIPOPROTEIN YIAD-RELATED"/>
    <property type="match status" value="1"/>
</dbReference>
<gene>
    <name evidence="7" type="ORF">BE15_46390</name>
</gene>
<keyword evidence="2 4" id="KW-0472">Membrane</keyword>
<feature type="domain" description="OmpA-like" evidence="6">
    <location>
        <begin position="69"/>
        <end position="187"/>
    </location>
</feature>
<evidence type="ECO:0000256" key="1">
    <source>
        <dbReference type="ARBA" id="ARBA00004442"/>
    </source>
</evidence>
<dbReference type="InterPro" id="IPR050330">
    <property type="entry name" value="Bact_OuterMem_StrucFunc"/>
</dbReference>
<dbReference type="GO" id="GO:0009279">
    <property type="term" value="C:cell outer membrane"/>
    <property type="evidence" value="ECO:0007669"/>
    <property type="project" value="UniProtKB-SubCell"/>
</dbReference>
<dbReference type="EMBL" id="JEMA01000696">
    <property type="protein sequence ID" value="KYF66943.1"/>
    <property type="molecule type" value="Genomic_DNA"/>
</dbReference>
<dbReference type="Pfam" id="PF00691">
    <property type="entry name" value="OmpA"/>
    <property type="match status" value="1"/>
</dbReference>
<keyword evidence="5" id="KW-0732">Signal</keyword>
<organism evidence="7 8">
    <name type="scientific">Sorangium cellulosum</name>
    <name type="common">Polyangium cellulosum</name>
    <dbReference type="NCBI Taxonomy" id="56"/>
    <lineage>
        <taxon>Bacteria</taxon>
        <taxon>Pseudomonadati</taxon>
        <taxon>Myxococcota</taxon>
        <taxon>Polyangia</taxon>
        <taxon>Polyangiales</taxon>
        <taxon>Polyangiaceae</taxon>
        <taxon>Sorangium</taxon>
    </lineage>
</organism>
<dbReference type="InterPro" id="IPR006665">
    <property type="entry name" value="OmpA-like"/>
</dbReference>
<dbReference type="Gene3D" id="3.30.1330.60">
    <property type="entry name" value="OmpA-like domain"/>
    <property type="match status" value="1"/>
</dbReference>
<sequence>MMSTFKLPRSLLGALAVSLLSACAAPPAPAQSAVAEPRMPNPGPDGVYKVEWPDLREGEDRFIGLTLGADIADVCRLPKTNFAFDSAEPLPQEHLELRAVVDCLRSSNLKDARIELVGRADPRGTPAYNQDLSLRRAQRVKEILVAEGIPAARVTVRATGAAEAVGTQPMYSYGYDRRVDVVLLGVVHSPL</sequence>
<dbReference type="PROSITE" id="PS51123">
    <property type="entry name" value="OMPA_2"/>
    <property type="match status" value="1"/>
</dbReference>
<evidence type="ECO:0000313" key="8">
    <source>
        <dbReference type="Proteomes" id="UP000075260"/>
    </source>
</evidence>
<dbReference type="PRINTS" id="PR01021">
    <property type="entry name" value="OMPADOMAIN"/>
</dbReference>
<keyword evidence="3" id="KW-0998">Cell outer membrane</keyword>
<dbReference type="Proteomes" id="UP000075260">
    <property type="component" value="Unassembled WGS sequence"/>
</dbReference>
<evidence type="ECO:0000313" key="7">
    <source>
        <dbReference type="EMBL" id="KYF66943.1"/>
    </source>
</evidence>
<accession>A0A150QGA9</accession>
<evidence type="ECO:0000256" key="2">
    <source>
        <dbReference type="ARBA" id="ARBA00023136"/>
    </source>
</evidence>
<proteinExistence type="predicted"/>
<evidence type="ECO:0000256" key="4">
    <source>
        <dbReference type="PROSITE-ProRule" id="PRU00473"/>
    </source>
</evidence>
<protein>
    <recommendedName>
        <fullName evidence="6">OmpA-like domain-containing protein</fullName>
    </recommendedName>
</protein>
<comment type="caution">
    <text evidence="7">The sequence shown here is derived from an EMBL/GenBank/DDBJ whole genome shotgun (WGS) entry which is preliminary data.</text>
</comment>
<feature type="signal peptide" evidence="5">
    <location>
        <begin position="1"/>
        <end position="24"/>
    </location>
</feature>
<name>A0A150QGA9_SORCE</name>
<dbReference type="PROSITE" id="PS51257">
    <property type="entry name" value="PROKAR_LIPOPROTEIN"/>
    <property type="match status" value="1"/>
</dbReference>
<evidence type="ECO:0000259" key="6">
    <source>
        <dbReference type="PROSITE" id="PS51123"/>
    </source>
</evidence>
<feature type="chain" id="PRO_5007566907" description="OmpA-like domain-containing protein" evidence="5">
    <location>
        <begin position="25"/>
        <end position="191"/>
    </location>
</feature>
<dbReference type="AlphaFoldDB" id="A0A150QGA9"/>
<dbReference type="InterPro" id="IPR006664">
    <property type="entry name" value="OMP_bac"/>
</dbReference>
<dbReference type="CDD" id="cd07185">
    <property type="entry name" value="OmpA_C-like"/>
    <property type="match status" value="1"/>
</dbReference>